<feature type="region of interest" description="Disordered" evidence="1">
    <location>
        <begin position="1"/>
        <end position="86"/>
    </location>
</feature>
<feature type="non-terminal residue" evidence="2">
    <location>
        <position position="1"/>
    </location>
</feature>
<evidence type="ECO:0000256" key="1">
    <source>
        <dbReference type="SAM" id="MobiDB-lite"/>
    </source>
</evidence>
<dbReference type="EMBL" id="BTRK01000001">
    <property type="protein sequence ID" value="GMR33999.1"/>
    <property type="molecule type" value="Genomic_DNA"/>
</dbReference>
<dbReference type="AlphaFoldDB" id="A0AAN4Z628"/>
<organism evidence="2 3">
    <name type="scientific">Pristionchus mayeri</name>
    <dbReference type="NCBI Taxonomy" id="1317129"/>
    <lineage>
        <taxon>Eukaryota</taxon>
        <taxon>Metazoa</taxon>
        <taxon>Ecdysozoa</taxon>
        <taxon>Nematoda</taxon>
        <taxon>Chromadorea</taxon>
        <taxon>Rhabditida</taxon>
        <taxon>Rhabditina</taxon>
        <taxon>Diplogasteromorpha</taxon>
        <taxon>Diplogasteroidea</taxon>
        <taxon>Neodiplogasteridae</taxon>
        <taxon>Pristionchus</taxon>
    </lineage>
</organism>
<reference evidence="3" key="1">
    <citation type="submission" date="2022-10" db="EMBL/GenBank/DDBJ databases">
        <title>Genome assembly of Pristionchus species.</title>
        <authorList>
            <person name="Yoshida K."/>
            <person name="Sommer R.J."/>
        </authorList>
    </citation>
    <scope>NUCLEOTIDE SEQUENCE [LARGE SCALE GENOMIC DNA]</scope>
    <source>
        <strain evidence="3">RS5460</strain>
    </source>
</reference>
<feature type="non-terminal residue" evidence="2">
    <location>
        <position position="86"/>
    </location>
</feature>
<protein>
    <submittedName>
        <fullName evidence="2">Uncharacterized protein</fullName>
    </submittedName>
</protein>
<sequence length="86" mass="9343">QCPAPLSSKDMARRPRRRPLSVASPRSSLRARRLVSRSDAPHPSPSLQRCLPSRPASPSPLSRSSLRPPSLSSLLSEIPPTSPLSR</sequence>
<name>A0AAN4Z628_9BILA</name>
<dbReference type="Proteomes" id="UP001328107">
    <property type="component" value="Unassembled WGS sequence"/>
</dbReference>
<gene>
    <name evidence="2" type="ORF">PMAYCL1PPCAC_04194</name>
</gene>
<proteinExistence type="predicted"/>
<accession>A0AAN4Z628</accession>
<feature type="compositionally biased region" description="Low complexity" evidence="1">
    <location>
        <begin position="51"/>
        <end position="86"/>
    </location>
</feature>
<keyword evidence="3" id="KW-1185">Reference proteome</keyword>
<comment type="caution">
    <text evidence="2">The sequence shown here is derived from an EMBL/GenBank/DDBJ whole genome shotgun (WGS) entry which is preliminary data.</text>
</comment>
<evidence type="ECO:0000313" key="3">
    <source>
        <dbReference type="Proteomes" id="UP001328107"/>
    </source>
</evidence>
<evidence type="ECO:0000313" key="2">
    <source>
        <dbReference type="EMBL" id="GMR33999.1"/>
    </source>
</evidence>